<dbReference type="AlphaFoldDB" id="A4QMA4"/>
<keyword evidence="1" id="KW-0150">Chloroplast</keyword>
<dbReference type="GeneID" id="5048389"/>
<protein>
    <submittedName>
        <fullName evidence="1">ORF42j</fullName>
    </submittedName>
</protein>
<keyword evidence="1" id="KW-0934">Plastid</keyword>
<evidence type="ECO:0000313" key="1">
    <source>
        <dbReference type="EMBL" id="ABP35441.1"/>
    </source>
</evidence>
<reference evidence="1" key="1">
    <citation type="submission" date="2007-04" db="EMBL/GenBank/DDBJ databases">
        <authorList>
            <person name="Noh E.W."/>
            <person name="Lee J.S."/>
            <person name="Choi Y.I."/>
            <person name="Han M.S."/>
            <person name="Yi Y.S."/>
            <person name="Han S.U."/>
        </authorList>
    </citation>
    <scope>NUCLEOTIDE SEQUENCE</scope>
</reference>
<organism evidence="1">
    <name type="scientific">Pinus koraiensis</name>
    <name type="common">Korean pine</name>
    <dbReference type="NCBI Taxonomy" id="88728"/>
    <lineage>
        <taxon>Eukaryota</taxon>
        <taxon>Viridiplantae</taxon>
        <taxon>Streptophyta</taxon>
        <taxon>Embryophyta</taxon>
        <taxon>Tracheophyta</taxon>
        <taxon>Spermatophyta</taxon>
        <taxon>Pinopsida</taxon>
        <taxon>Pinidae</taxon>
        <taxon>Conifers I</taxon>
        <taxon>Pinales</taxon>
        <taxon>Pinaceae</taxon>
        <taxon>Pinus</taxon>
        <taxon>Pinus subgen. Strobus</taxon>
    </lineage>
</organism>
<dbReference type="EMBL" id="AY228468">
    <property type="protein sequence ID" value="ABP35441.1"/>
    <property type="molecule type" value="Genomic_DNA"/>
</dbReference>
<accession>A4QMA4</accession>
<proteinExistence type="predicted"/>
<geneLocation type="chloroplast" evidence="1"/>
<name>A4QMA4_PINKO</name>
<sequence length="40" mass="4809">MRQNEKEYSYSLSYISMYILTTTSWSDTNESMDRNESIFS</sequence>
<dbReference type="RefSeq" id="YP_001152198.1">
    <property type="nucleotide sequence ID" value="NC_004677.2"/>
</dbReference>